<gene>
    <name evidence="2" type="ORF">LCGC14_2142410</name>
</gene>
<name>A0A0F9DY81_9ZZZZ</name>
<dbReference type="EMBL" id="LAZR01027122">
    <property type="protein sequence ID" value="KKL66694.1"/>
    <property type="molecule type" value="Genomic_DNA"/>
</dbReference>
<keyword evidence="1" id="KW-0812">Transmembrane</keyword>
<reference evidence="2" key="1">
    <citation type="journal article" date="2015" name="Nature">
        <title>Complex archaea that bridge the gap between prokaryotes and eukaryotes.</title>
        <authorList>
            <person name="Spang A."/>
            <person name="Saw J.H."/>
            <person name="Jorgensen S.L."/>
            <person name="Zaremba-Niedzwiedzka K."/>
            <person name="Martijn J."/>
            <person name="Lind A.E."/>
            <person name="van Eijk R."/>
            <person name="Schleper C."/>
            <person name="Guy L."/>
            <person name="Ettema T.J."/>
        </authorList>
    </citation>
    <scope>NUCLEOTIDE SEQUENCE</scope>
</reference>
<feature type="non-terminal residue" evidence="2">
    <location>
        <position position="1"/>
    </location>
</feature>
<accession>A0A0F9DY81</accession>
<protein>
    <submittedName>
        <fullName evidence="2">Uncharacterized protein</fullName>
    </submittedName>
</protein>
<feature type="transmembrane region" description="Helical" evidence="1">
    <location>
        <begin position="28"/>
        <end position="47"/>
    </location>
</feature>
<dbReference type="AlphaFoldDB" id="A0A0F9DY81"/>
<keyword evidence="1" id="KW-0472">Membrane</keyword>
<proteinExistence type="predicted"/>
<organism evidence="2">
    <name type="scientific">marine sediment metagenome</name>
    <dbReference type="NCBI Taxonomy" id="412755"/>
    <lineage>
        <taxon>unclassified sequences</taxon>
        <taxon>metagenomes</taxon>
        <taxon>ecological metagenomes</taxon>
    </lineage>
</organism>
<evidence type="ECO:0000313" key="2">
    <source>
        <dbReference type="EMBL" id="KKL66694.1"/>
    </source>
</evidence>
<evidence type="ECO:0000256" key="1">
    <source>
        <dbReference type="SAM" id="Phobius"/>
    </source>
</evidence>
<comment type="caution">
    <text evidence="2">The sequence shown here is derived from an EMBL/GenBank/DDBJ whole genome shotgun (WGS) entry which is preliminary data.</text>
</comment>
<sequence>GLPMVLMLIAMIQFNVDTGNPPAVTTGVRIYAVALTFSVAVMARVNINQKLLIDKSKMGRSKL</sequence>
<keyword evidence="1" id="KW-1133">Transmembrane helix</keyword>